<gene>
    <name evidence="2" type="ORF">BN946_scf184844.g34</name>
</gene>
<reference evidence="2" key="1">
    <citation type="submission" date="2014-01" db="EMBL/GenBank/DDBJ databases">
        <title>The genome of the white-rot fungus Pycnoporus cinnabarinus: a basidiomycete model with a versatile arsenal for lignocellulosic biomass breakdown.</title>
        <authorList>
            <person name="Levasseur A."/>
            <person name="Lomascolo A."/>
            <person name="Ruiz-Duenas F.J."/>
            <person name="Uzan E."/>
            <person name="Piumi F."/>
            <person name="Kues U."/>
            <person name="Ram A.F.J."/>
            <person name="Murat C."/>
            <person name="Haon M."/>
            <person name="Benoit I."/>
            <person name="Arfi Y."/>
            <person name="Chevret D."/>
            <person name="Drula E."/>
            <person name="Kwon M.J."/>
            <person name="Gouret P."/>
            <person name="Lesage-Meessen L."/>
            <person name="Lombard V."/>
            <person name="Mariette J."/>
            <person name="Noirot C."/>
            <person name="Park J."/>
            <person name="Patyshakuliyeva A."/>
            <person name="Wieneger R.A.B."/>
            <person name="Wosten H.A.B."/>
            <person name="Martin F."/>
            <person name="Coutinho P.M."/>
            <person name="de Vries R."/>
            <person name="Martinez A.T."/>
            <person name="Klopp C."/>
            <person name="Pontarotti P."/>
            <person name="Henrissat B."/>
            <person name="Record E."/>
        </authorList>
    </citation>
    <scope>NUCLEOTIDE SEQUENCE [LARGE SCALE GENOMIC DNA]</scope>
    <source>
        <strain evidence="2">BRFM137</strain>
    </source>
</reference>
<dbReference type="HOGENOM" id="CLU_085813_0_0_1"/>
<dbReference type="OrthoDB" id="2783256at2759"/>
<evidence type="ECO:0000313" key="3">
    <source>
        <dbReference type="Proteomes" id="UP000029665"/>
    </source>
</evidence>
<feature type="domain" description="DUF6699" evidence="1">
    <location>
        <begin position="78"/>
        <end position="221"/>
    </location>
</feature>
<sequence length="247" mass="27089">MPARVRFVDVPATPSSTYSGATLASSPGPMTPPVLVPSPLPTKSYFASPVFSAGSPLPRPQVQINNCLAHLPGVGALLHWDLTQECQTAQLRVADGWSSLPSELLAMPATTPKLGSLTIVCDGFPWAITVLPWKDAAWSPAPYVTVGDVLYSVYRALRREVTPAEEKEIRGTGFEKCVQAAYERRWQHIADPNRRMEEYKKGVKRVDFLCQKRMFQGLSVVPEGLPAMNLPPGVVWRLNVSAPVARR</sequence>
<organism evidence="2 3">
    <name type="scientific">Pycnoporus cinnabarinus</name>
    <name type="common">Cinnabar-red polypore</name>
    <name type="synonym">Trametes cinnabarina</name>
    <dbReference type="NCBI Taxonomy" id="5643"/>
    <lineage>
        <taxon>Eukaryota</taxon>
        <taxon>Fungi</taxon>
        <taxon>Dikarya</taxon>
        <taxon>Basidiomycota</taxon>
        <taxon>Agaricomycotina</taxon>
        <taxon>Agaricomycetes</taxon>
        <taxon>Polyporales</taxon>
        <taxon>Polyporaceae</taxon>
        <taxon>Trametes</taxon>
    </lineage>
</organism>
<dbReference type="EMBL" id="CCBP010000097">
    <property type="protein sequence ID" value="CDO71030.1"/>
    <property type="molecule type" value="Genomic_DNA"/>
</dbReference>
<name>A0A060S9K3_PYCCI</name>
<dbReference type="AlphaFoldDB" id="A0A060S9K3"/>
<evidence type="ECO:0000259" key="1">
    <source>
        <dbReference type="Pfam" id="PF20415"/>
    </source>
</evidence>
<protein>
    <recommendedName>
        <fullName evidence="1">DUF6699 domain-containing protein</fullName>
    </recommendedName>
</protein>
<dbReference type="InterPro" id="IPR046522">
    <property type="entry name" value="DUF6699"/>
</dbReference>
<comment type="caution">
    <text evidence="2">The sequence shown here is derived from an EMBL/GenBank/DDBJ whole genome shotgun (WGS) entry which is preliminary data.</text>
</comment>
<keyword evidence="3" id="KW-1185">Reference proteome</keyword>
<proteinExistence type="predicted"/>
<evidence type="ECO:0000313" key="2">
    <source>
        <dbReference type="EMBL" id="CDO71030.1"/>
    </source>
</evidence>
<dbReference type="Pfam" id="PF20415">
    <property type="entry name" value="DUF6699"/>
    <property type="match status" value="1"/>
</dbReference>
<dbReference type="Proteomes" id="UP000029665">
    <property type="component" value="Unassembled WGS sequence"/>
</dbReference>
<accession>A0A060S9K3</accession>
<dbReference type="OMA" id="LCEARMF"/>